<evidence type="ECO:0000256" key="1">
    <source>
        <dbReference type="SAM" id="MobiDB-lite"/>
    </source>
</evidence>
<feature type="transmembrane region" description="Helical" evidence="2">
    <location>
        <begin position="46"/>
        <end position="66"/>
    </location>
</feature>
<sequence>FSFHSSKRSRMAEKIDQQAINEQARSDEESCRMESKELRRKKRIKCIVLFIIVQIIQTLILSLTVMRVRTPKVRLGTVTFPNLVTGTQFIPYFDLTMMAQIKVKNRNFGPYKFESTNATFTFQGVTVGHVLIPEGKAGFLSTEKVSVTLNMSSNALMPRFSRSLGSELGAGVLTLNSQAKLSGKVTLMLVIKKKRSAQMNCTLAINLSAKTIQDLNCR</sequence>
<feature type="non-terminal residue" evidence="3">
    <location>
        <position position="1"/>
    </location>
</feature>
<dbReference type="EMBL" id="LIHL02000009">
    <property type="protein sequence ID" value="KAF5460609.1"/>
    <property type="molecule type" value="Genomic_DNA"/>
</dbReference>
<reference evidence="3" key="2">
    <citation type="submission" date="2020-03" db="EMBL/GenBank/DDBJ databases">
        <title>Walnut 2.0.</title>
        <authorList>
            <person name="Marrano A."/>
            <person name="Britton M."/>
            <person name="Zimin A.V."/>
            <person name="Zaini P.A."/>
            <person name="Workman R."/>
            <person name="Puiu D."/>
            <person name="Bianco L."/>
            <person name="Allen B.J."/>
            <person name="Troggio M."/>
            <person name="Leslie C.A."/>
            <person name="Timp W."/>
            <person name="Dendekar A."/>
            <person name="Salzberg S.L."/>
            <person name="Neale D.B."/>
        </authorList>
    </citation>
    <scope>NUCLEOTIDE SEQUENCE</scope>
    <source>
        <tissue evidence="3">Leaves</tissue>
    </source>
</reference>
<organism evidence="3 4">
    <name type="scientific">Juglans regia</name>
    <name type="common">English walnut</name>
    <dbReference type="NCBI Taxonomy" id="51240"/>
    <lineage>
        <taxon>Eukaryota</taxon>
        <taxon>Viridiplantae</taxon>
        <taxon>Streptophyta</taxon>
        <taxon>Embryophyta</taxon>
        <taxon>Tracheophyta</taxon>
        <taxon>Spermatophyta</taxon>
        <taxon>Magnoliopsida</taxon>
        <taxon>eudicotyledons</taxon>
        <taxon>Gunneridae</taxon>
        <taxon>Pentapetalae</taxon>
        <taxon>rosids</taxon>
        <taxon>fabids</taxon>
        <taxon>Fagales</taxon>
        <taxon>Juglandaceae</taxon>
        <taxon>Juglans</taxon>
    </lineage>
</organism>
<feature type="region of interest" description="Disordered" evidence="1">
    <location>
        <begin position="1"/>
        <end position="32"/>
    </location>
</feature>
<dbReference type="Gramene" id="Jr09_10430_p1">
    <property type="protein sequence ID" value="cds.Jr09_10430_p1"/>
    <property type="gene ID" value="Jr09_10430"/>
</dbReference>
<keyword evidence="2" id="KW-0812">Transmembrane</keyword>
<keyword evidence="2" id="KW-1133">Transmembrane helix</keyword>
<evidence type="ECO:0008006" key="5">
    <source>
        <dbReference type="Google" id="ProtNLM"/>
    </source>
</evidence>
<reference evidence="3" key="1">
    <citation type="submission" date="2015-10" db="EMBL/GenBank/DDBJ databases">
        <authorList>
            <person name="Martinez-Garcia P.J."/>
            <person name="Crepeau M.W."/>
            <person name="Puiu D."/>
            <person name="Gonzalez-Ibeas D."/>
            <person name="Whalen J."/>
            <person name="Stevens K."/>
            <person name="Paul R."/>
            <person name="Butterfield T."/>
            <person name="Britton M."/>
            <person name="Reagan R."/>
            <person name="Chakraborty S."/>
            <person name="Walawage S.L."/>
            <person name="Vasquez-Gross H.A."/>
            <person name="Cardeno C."/>
            <person name="Famula R."/>
            <person name="Pratt K."/>
            <person name="Kuruganti S."/>
            <person name="Aradhya M.K."/>
            <person name="Leslie C.A."/>
            <person name="Dandekar A.M."/>
            <person name="Salzberg S.L."/>
            <person name="Wegrzyn J.L."/>
            <person name="Langley C.H."/>
            <person name="Neale D.B."/>
        </authorList>
    </citation>
    <scope>NUCLEOTIDE SEQUENCE</scope>
    <source>
        <tissue evidence="3">Leaves</tissue>
    </source>
</reference>
<protein>
    <recommendedName>
        <fullName evidence="5">Late embryogenesis abundant protein At1g64065-like</fullName>
    </recommendedName>
</protein>
<dbReference type="Proteomes" id="UP000619265">
    <property type="component" value="Unassembled WGS sequence"/>
</dbReference>
<name>A0A833UFF8_JUGRE</name>
<evidence type="ECO:0000256" key="2">
    <source>
        <dbReference type="SAM" id="Phobius"/>
    </source>
</evidence>
<dbReference type="AlphaFoldDB" id="A0A833UFF8"/>
<dbReference type="PANTHER" id="PTHR31852">
    <property type="entry name" value="LATE EMBRYOGENESIS ABUNDANT (LEA) HYDROXYPROLINE-RICH GLYCOPROTEIN FAMILY"/>
    <property type="match status" value="1"/>
</dbReference>
<gene>
    <name evidence="3" type="ORF">F2P56_020467</name>
</gene>
<evidence type="ECO:0000313" key="4">
    <source>
        <dbReference type="Proteomes" id="UP000619265"/>
    </source>
</evidence>
<dbReference type="InterPro" id="IPR055301">
    <property type="entry name" value="Lea14-like_2"/>
</dbReference>
<accession>A0A833UFF8</accession>
<comment type="caution">
    <text evidence="3">The sequence shown here is derived from an EMBL/GenBank/DDBJ whole genome shotgun (WGS) entry which is preliminary data.</text>
</comment>
<evidence type="ECO:0000313" key="3">
    <source>
        <dbReference type="EMBL" id="KAF5460609.1"/>
    </source>
</evidence>
<keyword evidence="2" id="KW-0472">Membrane</keyword>
<proteinExistence type="predicted"/>